<feature type="domain" description="DUF7819" evidence="2">
    <location>
        <begin position="56"/>
        <end position="80"/>
    </location>
</feature>
<dbReference type="Proteomes" id="UP001266305">
    <property type="component" value="Unassembled WGS sequence"/>
</dbReference>
<dbReference type="InterPro" id="IPR056721">
    <property type="entry name" value="DUF7819"/>
</dbReference>
<feature type="compositionally biased region" description="Basic residues" evidence="1">
    <location>
        <begin position="1"/>
        <end position="13"/>
    </location>
</feature>
<feature type="region of interest" description="Disordered" evidence="1">
    <location>
        <begin position="1"/>
        <end position="59"/>
    </location>
</feature>
<dbReference type="EMBL" id="JASSZA010000019">
    <property type="protein sequence ID" value="KAK2087603.1"/>
    <property type="molecule type" value="Genomic_DNA"/>
</dbReference>
<keyword evidence="4" id="KW-1185">Reference proteome</keyword>
<evidence type="ECO:0000313" key="4">
    <source>
        <dbReference type="Proteomes" id="UP001266305"/>
    </source>
</evidence>
<gene>
    <name evidence="3" type="ORF">P7K49_033510</name>
</gene>
<reference evidence="3 4" key="1">
    <citation type="submission" date="2023-05" db="EMBL/GenBank/DDBJ databases">
        <title>B98-5 Cell Line De Novo Hybrid Assembly: An Optical Mapping Approach.</title>
        <authorList>
            <person name="Kananen K."/>
            <person name="Auerbach J.A."/>
            <person name="Kautto E."/>
            <person name="Blachly J.S."/>
        </authorList>
    </citation>
    <scope>NUCLEOTIDE SEQUENCE [LARGE SCALE GENOMIC DNA]</scope>
    <source>
        <strain evidence="3">B95-8</strain>
        <tissue evidence="3">Cell line</tissue>
    </source>
</reference>
<accession>A0ABQ9TS40</accession>
<protein>
    <recommendedName>
        <fullName evidence="2">DUF7819 domain-containing protein</fullName>
    </recommendedName>
</protein>
<comment type="caution">
    <text evidence="3">The sequence shown here is derived from an EMBL/GenBank/DDBJ whole genome shotgun (WGS) entry which is preliminary data.</text>
</comment>
<proteinExistence type="predicted"/>
<organism evidence="3 4">
    <name type="scientific">Saguinus oedipus</name>
    <name type="common">Cotton-top tamarin</name>
    <name type="synonym">Oedipomidas oedipus</name>
    <dbReference type="NCBI Taxonomy" id="9490"/>
    <lineage>
        <taxon>Eukaryota</taxon>
        <taxon>Metazoa</taxon>
        <taxon>Chordata</taxon>
        <taxon>Craniata</taxon>
        <taxon>Vertebrata</taxon>
        <taxon>Euteleostomi</taxon>
        <taxon>Mammalia</taxon>
        <taxon>Eutheria</taxon>
        <taxon>Euarchontoglires</taxon>
        <taxon>Primates</taxon>
        <taxon>Haplorrhini</taxon>
        <taxon>Platyrrhini</taxon>
        <taxon>Cebidae</taxon>
        <taxon>Callitrichinae</taxon>
        <taxon>Saguinus</taxon>
    </lineage>
</organism>
<evidence type="ECO:0000313" key="3">
    <source>
        <dbReference type="EMBL" id="KAK2087603.1"/>
    </source>
</evidence>
<evidence type="ECO:0000256" key="1">
    <source>
        <dbReference type="SAM" id="MobiDB-lite"/>
    </source>
</evidence>
<dbReference type="Pfam" id="PF25127">
    <property type="entry name" value="DUF7819"/>
    <property type="match status" value="1"/>
</dbReference>
<evidence type="ECO:0000259" key="2">
    <source>
        <dbReference type="Pfam" id="PF25127"/>
    </source>
</evidence>
<name>A0ABQ9TS40_SAGOE</name>
<sequence length="114" mass="12309">MGPPHHHPGHRMPHPGINEHPPWAGPQHPDFGPPPHGFNGQPPHMRRQGPPHINHDDPSLVPNVPYFDLPAGLMAPLVKALGSHLVPGLLEGMSQEEPPVSCGCQAYREGVALE</sequence>